<sequence>MTAFLNFVIDGVAFILWMTTLYAIFYVVL</sequence>
<name>A0A6J7WTS0_9CAUD</name>
<proteinExistence type="predicted"/>
<gene>
    <name evidence="2" type="ORF">UFOVP235_6</name>
</gene>
<organism evidence="2">
    <name type="scientific">uncultured Caudovirales phage</name>
    <dbReference type="NCBI Taxonomy" id="2100421"/>
    <lineage>
        <taxon>Viruses</taxon>
        <taxon>Duplodnaviria</taxon>
        <taxon>Heunggongvirae</taxon>
        <taxon>Uroviricota</taxon>
        <taxon>Caudoviricetes</taxon>
        <taxon>Peduoviridae</taxon>
        <taxon>Maltschvirus</taxon>
        <taxon>Maltschvirus maltsch</taxon>
    </lineage>
</organism>
<keyword evidence="1" id="KW-0472">Membrane</keyword>
<evidence type="ECO:0000256" key="1">
    <source>
        <dbReference type="SAM" id="Phobius"/>
    </source>
</evidence>
<feature type="transmembrane region" description="Helical" evidence="1">
    <location>
        <begin position="7"/>
        <end position="28"/>
    </location>
</feature>
<keyword evidence="1" id="KW-0812">Transmembrane</keyword>
<protein>
    <submittedName>
        <fullName evidence="2">Uncharacterized protein</fullName>
    </submittedName>
</protein>
<reference evidence="2" key="1">
    <citation type="submission" date="2020-05" db="EMBL/GenBank/DDBJ databases">
        <authorList>
            <person name="Chiriac C."/>
            <person name="Salcher M."/>
            <person name="Ghai R."/>
            <person name="Kavagutti S V."/>
        </authorList>
    </citation>
    <scope>NUCLEOTIDE SEQUENCE</scope>
</reference>
<dbReference type="EMBL" id="LR798282">
    <property type="protein sequence ID" value="CAB5220208.1"/>
    <property type="molecule type" value="Genomic_DNA"/>
</dbReference>
<accession>A0A6J7WTS0</accession>
<evidence type="ECO:0000313" key="2">
    <source>
        <dbReference type="EMBL" id="CAB5220208.1"/>
    </source>
</evidence>
<keyword evidence="1" id="KW-1133">Transmembrane helix</keyword>